<dbReference type="AlphaFoldDB" id="A0AAW0UDV9"/>
<dbReference type="Proteomes" id="UP001487740">
    <property type="component" value="Unassembled WGS sequence"/>
</dbReference>
<dbReference type="InterPro" id="IPR000566">
    <property type="entry name" value="Lipocln_cytosolic_FA-bd_dom"/>
</dbReference>
<evidence type="ECO:0000259" key="4">
    <source>
        <dbReference type="Pfam" id="PF00061"/>
    </source>
</evidence>
<comment type="caution">
    <text evidence="5">The sequence shown here is derived from an EMBL/GenBank/DDBJ whole genome shotgun (WGS) entry which is preliminary data.</text>
</comment>
<dbReference type="InterPro" id="IPR012674">
    <property type="entry name" value="Calycin"/>
</dbReference>
<dbReference type="EMBL" id="JARAKH010000014">
    <property type="protein sequence ID" value="KAK8397413.1"/>
    <property type="molecule type" value="Genomic_DNA"/>
</dbReference>
<dbReference type="InterPro" id="IPR031259">
    <property type="entry name" value="ILBP"/>
</dbReference>
<evidence type="ECO:0000256" key="3">
    <source>
        <dbReference type="SAM" id="MobiDB-lite"/>
    </source>
</evidence>
<dbReference type="PRINTS" id="PR00178">
    <property type="entry name" value="FATTYACIDBP"/>
</dbReference>
<keyword evidence="2" id="KW-0446">Lipid-binding</keyword>
<feature type="compositionally biased region" description="Low complexity" evidence="3">
    <location>
        <begin position="58"/>
        <end position="71"/>
    </location>
</feature>
<keyword evidence="6" id="KW-1185">Reference proteome</keyword>
<proteinExistence type="inferred from homology"/>
<sequence length="342" mass="38118">MEGPFPTLRARRKRAWLTSTYAWALLLGVWAAWGAGEVRAAPHPRPDSDSSDTPEADPSSPQQGPSAPSSGNALGMLLLSPRAPIVVVAGGRGSTAEDIMNHYLPVIMAEMEAPVSTRDPSIIRVAGCRPGFNEDPLGTCRPVFVPRAYLPRTTRPNRSYEVAKRERERERERERVKMVQFNGTYKLEKNENLDEFLSKMDVGFMKRKLALSVKPTVVVEVEGDKWKLVTHTPASTVTWTFTLGAEVTLPTNDGREVRAVFTLEGDKLIQKTLSGKEAEVDNVREFTEDALIMLSVRWRPHRLRFCEAGRHDGGRGWLCCGCVAVWLCIKVNKTAAVLRCLY</sequence>
<dbReference type="Gene3D" id="2.40.128.20">
    <property type="match status" value="1"/>
</dbReference>
<evidence type="ECO:0000256" key="1">
    <source>
        <dbReference type="ARBA" id="ARBA00008390"/>
    </source>
</evidence>
<organism evidence="5 6">
    <name type="scientific">Scylla paramamosain</name>
    <name type="common">Mud crab</name>
    <dbReference type="NCBI Taxonomy" id="85552"/>
    <lineage>
        <taxon>Eukaryota</taxon>
        <taxon>Metazoa</taxon>
        <taxon>Ecdysozoa</taxon>
        <taxon>Arthropoda</taxon>
        <taxon>Crustacea</taxon>
        <taxon>Multicrustacea</taxon>
        <taxon>Malacostraca</taxon>
        <taxon>Eumalacostraca</taxon>
        <taxon>Eucarida</taxon>
        <taxon>Decapoda</taxon>
        <taxon>Pleocyemata</taxon>
        <taxon>Brachyura</taxon>
        <taxon>Eubrachyura</taxon>
        <taxon>Portunoidea</taxon>
        <taxon>Portunidae</taxon>
        <taxon>Portuninae</taxon>
        <taxon>Scylla</taxon>
    </lineage>
</organism>
<feature type="domain" description="Lipocalin/cytosolic fatty-acid binding" evidence="4">
    <location>
        <begin position="182"/>
        <end position="286"/>
    </location>
</feature>
<dbReference type="InterPro" id="IPR000463">
    <property type="entry name" value="Fatty_acid-bd"/>
</dbReference>
<name>A0AAW0UDV9_SCYPA</name>
<dbReference type="PANTHER" id="PTHR11955">
    <property type="entry name" value="FATTY ACID BINDING PROTEIN"/>
    <property type="match status" value="1"/>
</dbReference>
<accession>A0AAW0UDV9</accession>
<gene>
    <name evidence="5" type="ORF">O3P69_004860</name>
</gene>
<reference evidence="5 6" key="1">
    <citation type="submission" date="2023-03" db="EMBL/GenBank/DDBJ databases">
        <title>High-quality genome of Scylla paramamosain provides insights in environmental adaptation.</title>
        <authorList>
            <person name="Zhang L."/>
        </authorList>
    </citation>
    <scope>NUCLEOTIDE SEQUENCE [LARGE SCALE GENOMIC DNA]</scope>
    <source>
        <strain evidence="5">LZ_2023a</strain>
        <tissue evidence="5">Muscle</tissue>
    </source>
</reference>
<dbReference type="CDD" id="cd00742">
    <property type="entry name" value="FABP"/>
    <property type="match status" value="1"/>
</dbReference>
<evidence type="ECO:0000313" key="6">
    <source>
        <dbReference type="Proteomes" id="UP001487740"/>
    </source>
</evidence>
<comment type="similarity">
    <text evidence="1">Belongs to the calycin superfamily. Fatty-acid binding protein (FABP) family.</text>
</comment>
<dbReference type="GO" id="GO:0008289">
    <property type="term" value="F:lipid binding"/>
    <property type="evidence" value="ECO:0007669"/>
    <property type="project" value="UniProtKB-KW"/>
</dbReference>
<dbReference type="Pfam" id="PF00061">
    <property type="entry name" value="Lipocalin"/>
    <property type="match status" value="1"/>
</dbReference>
<evidence type="ECO:0000313" key="5">
    <source>
        <dbReference type="EMBL" id="KAK8397413.1"/>
    </source>
</evidence>
<evidence type="ECO:0000256" key="2">
    <source>
        <dbReference type="ARBA" id="ARBA00023121"/>
    </source>
</evidence>
<dbReference type="SUPFAM" id="SSF50814">
    <property type="entry name" value="Lipocalins"/>
    <property type="match status" value="1"/>
</dbReference>
<protein>
    <recommendedName>
        <fullName evidence="4">Lipocalin/cytosolic fatty-acid binding domain-containing protein</fullName>
    </recommendedName>
</protein>
<feature type="region of interest" description="Disordered" evidence="3">
    <location>
        <begin position="40"/>
        <end position="74"/>
    </location>
</feature>